<feature type="compositionally biased region" description="Pro residues" evidence="3">
    <location>
        <begin position="272"/>
        <end position="291"/>
    </location>
</feature>
<feature type="compositionally biased region" description="Polar residues" evidence="3">
    <location>
        <begin position="317"/>
        <end position="327"/>
    </location>
</feature>
<dbReference type="InterPro" id="IPR051190">
    <property type="entry name" value="Baculoviral_IAP"/>
</dbReference>
<organism evidence="4 5">
    <name type="scientific">Pleomassaria siparia CBS 279.74</name>
    <dbReference type="NCBI Taxonomy" id="1314801"/>
    <lineage>
        <taxon>Eukaryota</taxon>
        <taxon>Fungi</taxon>
        <taxon>Dikarya</taxon>
        <taxon>Ascomycota</taxon>
        <taxon>Pezizomycotina</taxon>
        <taxon>Dothideomycetes</taxon>
        <taxon>Pleosporomycetidae</taxon>
        <taxon>Pleosporales</taxon>
        <taxon>Pleomassariaceae</taxon>
        <taxon>Pleomassaria</taxon>
    </lineage>
</organism>
<feature type="region of interest" description="Disordered" evidence="3">
    <location>
        <begin position="214"/>
        <end position="383"/>
    </location>
</feature>
<dbReference type="AlphaFoldDB" id="A0A6G1K162"/>
<dbReference type="SUPFAM" id="SSF57924">
    <property type="entry name" value="Inhibitor of apoptosis (IAP) repeat"/>
    <property type="match status" value="2"/>
</dbReference>
<dbReference type="InterPro" id="IPR001370">
    <property type="entry name" value="BIR_rpt"/>
</dbReference>
<dbReference type="PROSITE" id="PS50143">
    <property type="entry name" value="BIR_REPEAT_2"/>
    <property type="match status" value="2"/>
</dbReference>
<dbReference type="GO" id="GO:0046872">
    <property type="term" value="F:metal ion binding"/>
    <property type="evidence" value="ECO:0007669"/>
    <property type="project" value="UniProtKB-KW"/>
</dbReference>
<feature type="region of interest" description="Disordered" evidence="3">
    <location>
        <begin position="14"/>
        <end position="44"/>
    </location>
</feature>
<gene>
    <name evidence="4" type="ORF">K504DRAFT_459642</name>
</gene>
<dbReference type="PANTHER" id="PTHR46771">
    <property type="entry name" value="DETERIN"/>
    <property type="match status" value="1"/>
</dbReference>
<dbReference type="Proteomes" id="UP000799428">
    <property type="component" value="Unassembled WGS sequence"/>
</dbReference>
<dbReference type="Pfam" id="PF00653">
    <property type="entry name" value="BIR"/>
    <property type="match status" value="2"/>
</dbReference>
<reference evidence="4" key="1">
    <citation type="journal article" date="2020" name="Stud. Mycol.">
        <title>101 Dothideomycetes genomes: a test case for predicting lifestyles and emergence of pathogens.</title>
        <authorList>
            <person name="Haridas S."/>
            <person name="Albert R."/>
            <person name="Binder M."/>
            <person name="Bloem J."/>
            <person name="Labutti K."/>
            <person name="Salamov A."/>
            <person name="Andreopoulos B."/>
            <person name="Baker S."/>
            <person name="Barry K."/>
            <person name="Bills G."/>
            <person name="Bluhm B."/>
            <person name="Cannon C."/>
            <person name="Castanera R."/>
            <person name="Culley D."/>
            <person name="Daum C."/>
            <person name="Ezra D."/>
            <person name="Gonzalez J."/>
            <person name="Henrissat B."/>
            <person name="Kuo A."/>
            <person name="Liang C."/>
            <person name="Lipzen A."/>
            <person name="Lutzoni F."/>
            <person name="Magnuson J."/>
            <person name="Mondo S."/>
            <person name="Nolan M."/>
            <person name="Ohm R."/>
            <person name="Pangilinan J."/>
            <person name="Park H.-J."/>
            <person name="Ramirez L."/>
            <person name="Alfaro M."/>
            <person name="Sun H."/>
            <person name="Tritt A."/>
            <person name="Yoshinaga Y."/>
            <person name="Zwiers L.-H."/>
            <person name="Turgeon B."/>
            <person name="Goodwin S."/>
            <person name="Spatafora J."/>
            <person name="Crous P."/>
            <person name="Grigoriev I."/>
        </authorList>
    </citation>
    <scope>NUCLEOTIDE SEQUENCE</scope>
    <source>
        <strain evidence="4">CBS 279.74</strain>
    </source>
</reference>
<accession>A0A6G1K162</accession>
<evidence type="ECO:0000256" key="2">
    <source>
        <dbReference type="ARBA" id="ARBA00022833"/>
    </source>
</evidence>
<sequence length="444" mass="49327">MKNNPIIYQVRLDSFKPKSKTRRSSSRNSSSRPKKTAPKSNAWPLAAPAPHDLAFAGFQWAPSSASPDNVKCVYCDCQLDGWEEDDIPAREHLTHSPNCGYAINICIRLRNGDPGRTEEDPVSEKMMNARQNTFGDNWPLDSAAGFPSVEQMVAAGWCYDPVSDTPDAVTCPYCALSLDSWEVGDDPAEEHVKRQSDCLFFVLKELYHPEAIPYVEPPTKKTRKRASSTSSKTSRKGKTIRVMKAPARISTPPRMSTPPSQALPSPIHFSTPPAPPAPTPPPPVQAVPTPTPKISRKRVSDVQEKSKPTRTKKAHTRVSTPPLQRSPTPEPAVRETPTTPEIPERHVQQKAEFVSTPPIPQSSPKRKSDDMWEVQSQPSAKKAKLFEDEHTLSNAELEMTVEQWIKHNAEHAAEHLKEELDRQIVDFDNQGKSALGSIDSIPVH</sequence>
<evidence type="ECO:0000313" key="4">
    <source>
        <dbReference type="EMBL" id="KAF2706343.1"/>
    </source>
</evidence>
<feature type="compositionally biased region" description="Basic and acidic residues" evidence="3">
    <location>
        <begin position="298"/>
        <end position="307"/>
    </location>
</feature>
<dbReference type="EMBL" id="MU005776">
    <property type="protein sequence ID" value="KAF2706343.1"/>
    <property type="molecule type" value="Genomic_DNA"/>
</dbReference>
<name>A0A6G1K162_9PLEO</name>
<dbReference type="SMART" id="SM00238">
    <property type="entry name" value="BIR"/>
    <property type="match status" value="2"/>
</dbReference>
<keyword evidence="5" id="KW-1185">Reference proteome</keyword>
<proteinExistence type="predicted"/>
<dbReference type="OrthoDB" id="2196114at2759"/>
<dbReference type="Gene3D" id="1.10.1170.10">
    <property type="entry name" value="Inhibitor Of Apoptosis Protein (2mihbC-IAP-1), Chain A"/>
    <property type="match status" value="2"/>
</dbReference>
<evidence type="ECO:0000256" key="1">
    <source>
        <dbReference type="ARBA" id="ARBA00022723"/>
    </source>
</evidence>
<keyword evidence="1" id="KW-0479">Metal-binding</keyword>
<dbReference type="PANTHER" id="PTHR46771:SF5">
    <property type="entry name" value="DETERIN"/>
    <property type="match status" value="1"/>
</dbReference>
<keyword evidence="2" id="KW-0862">Zinc</keyword>
<evidence type="ECO:0000313" key="5">
    <source>
        <dbReference type="Proteomes" id="UP000799428"/>
    </source>
</evidence>
<protein>
    <submittedName>
        <fullName evidence="4">Inhibitor of apoptosis repeat-containing protein</fullName>
    </submittedName>
</protein>
<evidence type="ECO:0000256" key="3">
    <source>
        <dbReference type="SAM" id="MobiDB-lite"/>
    </source>
</evidence>
<dbReference type="CDD" id="cd00022">
    <property type="entry name" value="BIR"/>
    <property type="match status" value="2"/>
</dbReference>
<feature type="compositionally biased region" description="Polar residues" evidence="3">
    <location>
        <begin position="253"/>
        <end position="263"/>
    </location>
</feature>